<dbReference type="InterPro" id="IPR043128">
    <property type="entry name" value="Rev_trsase/Diguanyl_cyclase"/>
</dbReference>
<evidence type="ECO:0000313" key="3">
    <source>
        <dbReference type="Proteomes" id="UP000735302"/>
    </source>
</evidence>
<dbReference type="InterPro" id="IPR043502">
    <property type="entry name" value="DNA/RNA_pol_sf"/>
</dbReference>
<comment type="caution">
    <text evidence="2">The sequence shown here is derived from an EMBL/GenBank/DDBJ whole genome shotgun (WGS) entry which is preliminary data.</text>
</comment>
<keyword evidence="3" id="KW-1185">Reference proteome</keyword>
<dbReference type="Proteomes" id="UP000735302">
    <property type="component" value="Unassembled WGS sequence"/>
</dbReference>
<reference evidence="2 3" key="1">
    <citation type="journal article" date="2021" name="Elife">
        <title>Chloroplast acquisition without the gene transfer in kleptoplastic sea slugs, Plakobranchus ocellatus.</title>
        <authorList>
            <person name="Maeda T."/>
            <person name="Takahashi S."/>
            <person name="Yoshida T."/>
            <person name="Shimamura S."/>
            <person name="Takaki Y."/>
            <person name="Nagai Y."/>
            <person name="Toyoda A."/>
            <person name="Suzuki Y."/>
            <person name="Arimoto A."/>
            <person name="Ishii H."/>
            <person name="Satoh N."/>
            <person name="Nishiyama T."/>
            <person name="Hasebe M."/>
            <person name="Maruyama T."/>
            <person name="Minagawa J."/>
            <person name="Obokata J."/>
            <person name="Shigenobu S."/>
        </authorList>
    </citation>
    <scope>NUCLEOTIDE SEQUENCE [LARGE SCALE GENOMIC DNA]</scope>
</reference>
<dbReference type="SUPFAM" id="SSF56672">
    <property type="entry name" value="DNA/RNA polymerases"/>
    <property type="match status" value="1"/>
</dbReference>
<gene>
    <name evidence="2" type="ORF">PoB_000932600</name>
</gene>
<dbReference type="Gene3D" id="3.30.70.270">
    <property type="match status" value="1"/>
</dbReference>
<organism evidence="2 3">
    <name type="scientific">Plakobranchus ocellatus</name>
    <dbReference type="NCBI Taxonomy" id="259542"/>
    <lineage>
        <taxon>Eukaryota</taxon>
        <taxon>Metazoa</taxon>
        <taxon>Spiralia</taxon>
        <taxon>Lophotrochozoa</taxon>
        <taxon>Mollusca</taxon>
        <taxon>Gastropoda</taxon>
        <taxon>Heterobranchia</taxon>
        <taxon>Euthyneura</taxon>
        <taxon>Panpulmonata</taxon>
        <taxon>Sacoglossa</taxon>
        <taxon>Placobranchoidea</taxon>
        <taxon>Plakobranchidae</taxon>
        <taxon>Plakobranchus</taxon>
    </lineage>
</organism>
<protein>
    <submittedName>
        <fullName evidence="2">Retrovirus-related pol polyprotein from transposon 17.6</fullName>
    </submittedName>
</protein>
<dbReference type="EMBL" id="BLXT01001042">
    <property type="protein sequence ID" value="GFN82820.1"/>
    <property type="molecule type" value="Genomic_DNA"/>
</dbReference>
<accession>A0AAV3Y6E5</accession>
<evidence type="ECO:0000259" key="1">
    <source>
        <dbReference type="PROSITE" id="PS50878"/>
    </source>
</evidence>
<dbReference type="Pfam" id="PF00078">
    <property type="entry name" value="RVT_1"/>
    <property type="match status" value="1"/>
</dbReference>
<sequence length="107" mass="11866">MPFGLSGAPTFQHLMQSSVNDLVLRIILVYLDDVLVFSSGFDDHIMRLETVFNCLKELGLKLNPEKCQFGENIPGPNSTSDTIKCKGRIGVGRQYGGWRGEESACTR</sequence>
<dbReference type="InterPro" id="IPR000477">
    <property type="entry name" value="RT_dom"/>
</dbReference>
<dbReference type="CDD" id="cd01647">
    <property type="entry name" value="RT_LTR"/>
    <property type="match status" value="1"/>
</dbReference>
<proteinExistence type="predicted"/>
<dbReference type="AlphaFoldDB" id="A0AAV3Y6E5"/>
<evidence type="ECO:0000313" key="2">
    <source>
        <dbReference type="EMBL" id="GFN82820.1"/>
    </source>
</evidence>
<feature type="domain" description="Reverse transcriptase" evidence="1">
    <location>
        <begin position="1"/>
        <end position="103"/>
    </location>
</feature>
<dbReference type="PROSITE" id="PS50878">
    <property type="entry name" value="RT_POL"/>
    <property type="match status" value="1"/>
</dbReference>
<dbReference type="PANTHER" id="PTHR24559:SF444">
    <property type="entry name" value="REVERSE TRANSCRIPTASE DOMAIN-CONTAINING PROTEIN"/>
    <property type="match status" value="1"/>
</dbReference>
<dbReference type="InterPro" id="IPR053134">
    <property type="entry name" value="RNA-dir_DNA_polymerase"/>
</dbReference>
<name>A0AAV3Y6E5_9GAST</name>
<dbReference type="PANTHER" id="PTHR24559">
    <property type="entry name" value="TRANSPOSON TY3-I GAG-POL POLYPROTEIN"/>
    <property type="match status" value="1"/>
</dbReference>